<comment type="caution">
    <text evidence="1">The sequence shown here is derived from an EMBL/GenBank/DDBJ whole genome shotgun (WGS) entry which is preliminary data.</text>
</comment>
<name>A0A437QER9_9GAMM</name>
<sequence>MFLSLGYNLFYDLFNEIMMDDFWETEDCYRFGKVSNIFVVYVEQQLTTYHRSTMSVALII</sequence>
<accession>A0A437QER9</accession>
<evidence type="ECO:0000313" key="2">
    <source>
        <dbReference type="Proteomes" id="UP000282818"/>
    </source>
</evidence>
<reference evidence="1 2" key="1">
    <citation type="submission" date="2019-01" db="EMBL/GenBank/DDBJ databases">
        <authorList>
            <person name="Chen W.-M."/>
        </authorList>
    </citation>
    <scope>NUCLEOTIDE SEQUENCE [LARGE SCALE GENOMIC DNA]</scope>
    <source>
        <strain evidence="1 2">HPM-16</strain>
    </source>
</reference>
<dbReference type="Proteomes" id="UP000282818">
    <property type="component" value="Unassembled WGS sequence"/>
</dbReference>
<dbReference type="EMBL" id="SACQ01000001">
    <property type="protein sequence ID" value="RVU32889.1"/>
    <property type="molecule type" value="Genomic_DNA"/>
</dbReference>
<keyword evidence="2" id="KW-1185">Reference proteome</keyword>
<proteinExistence type="predicted"/>
<protein>
    <submittedName>
        <fullName evidence="1">Uncharacterized protein</fullName>
    </submittedName>
</protein>
<evidence type="ECO:0000313" key="1">
    <source>
        <dbReference type="EMBL" id="RVU32889.1"/>
    </source>
</evidence>
<gene>
    <name evidence="1" type="ORF">EOE65_04330</name>
</gene>
<organism evidence="1 2">
    <name type="scientific">Neptunomonas marina</name>
    <dbReference type="NCBI Taxonomy" id="1815562"/>
    <lineage>
        <taxon>Bacteria</taxon>
        <taxon>Pseudomonadati</taxon>
        <taxon>Pseudomonadota</taxon>
        <taxon>Gammaproteobacteria</taxon>
        <taxon>Oceanospirillales</taxon>
        <taxon>Oceanospirillaceae</taxon>
        <taxon>Neptunomonas</taxon>
    </lineage>
</organism>
<dbReference type="AlphaFoldDB" id="A0A437QER9"/>